<dbReference type="AlphaFoldDB" id="A0A317E7W7"/>
<keyword evidence="9" id="KW-1185">Reference proteome</keyword>
<dbReference type="PANTHER" id="PTHR43498:SF1">
    <property type="entry name" value="COB--COM HETERODISULFIDE REDUCTASE IRON-SULFUR SUBUNIT A"/>
    <property type="match status" value="1"/>
</dbReference>
<dbReference type="Proteomes" id="UP000245461">
    <property type="component" value="Unassembled WGS sequence"/>
</dbReference>
<dbReference type="InterPro" id="IPR006311">
    <property type="entry name" value="TAT_signal"/>
</dbReference>
<dbReference type="Gene3D" id="3.50.50.60">
    <property type="entry name" value="FAD/NAD(P)-binding domain"/>
    <property type="match status" value="1"/>
</dbReference>
<keyword evidence="3" id="KW-0560">Oxidoreductase</keyword>
<accession>A0A317E7W7</accession>
<evidence type="ECO:0000256" key="6">
    <source>
        <dbReference type="SAM" id="MobiDB-lite"/>
    </source>
</evidence>
<evidence type="ECO:0000256" key="2">
    <source>
        <dbReference type="ARBA" id="ARBA00022723"/>
    </source>
</evidence>
<sequence>MSKINRRSFLATLGTSTFMMGFPAAWAAGDHFHVVVYGATSAGVHAAYAAAREGFKVAIVVGPNPIGGMTANGLGHSDVNQTRTLAEQKIGGLTAAFFKAMGRHYGREYSYHFEPSVAEAYFRKLIDDADISVYYQDFKENKPLKKDGQRIKYLLLEDGTMIVGQVFIDCSYEGDLMAAAGVSYDVGRDSGEKFGESLAGFGVSQIVKSRIKVRDSAGRLLPWVKPFPPTAVGGADLGVMGYNYRLCMTNDPHDRLPLALPAVYNKDWYKIDMQRGKGETFNAGTDLTGTSKVDRNSDEPTGPSWNYPRATRANRKKIAEFHKNYQAGRLYFLATDPSVAKTYRDSVMEWGLARSEFTDNGHWPRQLYVREARRLRGIYKVRQQDCSAGRSYDDGVFWWAYPFDSHSVQYLEGPSGELVIEGAKLSDLPNSKLFRYQMPLRAMMPLPSQCSNLIVPVCASVTRIANTSYRMEAAYMMAGEAAGIVAAKAGYTGQTVQSVSASYVISKLKGYGALI</sequence>
<gene>
    <name evidence="8" type="ORF">DKG74_12075</name>
</gene>
<dbReference type="GO" id="GO:0051539">
    <property type="term" value="F:4 iron, 4 sulfur cluster binding"/>
    <property type="evidence" value="ECO:0007669"/>
    <property type="project" value="UniProtKB-KW"/>
</dbReference>
<keyword evidence="5" id="KW-0411">Iron-sulfur</keyword>
<evidence type="ECO:0000313" key="9">
    <source>
        <dbReference type="Proteomes" id="UP000245461"/>
    </source>
</evidence>
<feature type="region of interest" description="Disordered" evidence="6">
    <location>
        <begin position="280"/>
        <end position="309"/>
    </location>
</feature>
<dbReference type="SUPFAM" id="SSF51905">
    <property type="entry name" value="FAD/NAD(P)-binding domain"/>
    <property type="match status" value="1"/>
</dbReference>
<dbReference type="PROSITE" id="PS51318">
    <property type="entry name" value="TAT"/>
    <property type="match status" value="1"/>
</dbReference>
<feature type="compositionally biased region" description="Polar residues" evidence="6">
    <location>
        <begin position="282"/>
        <end position="291"/>
    </location>
</feature>
<protein>
    <submittedName>
        <fullName evidence="8">FAD-dependent oxidoreductase</fullName>
    </submittedName>
</protein>
<name>A0A317E7W7_9PROT</name>
<reference evidence="8 9" key="1">
    <citation type="submission" date="2018-05" db="EMBL/GenBank/DDBJ databases">
        <title>Zavarzinia sp. HR-AS.</title>
        <authorList>
            <person name="Lee Y."/>
            <person name="Jeon C.O."/>
        </authorList>
    </citation>
    <scope>NUCLEOTIDE SEQUENCE [LARGE SCALE GENOMIC DNA]</scope>
    <source>
        <strain evidence="8 9">HR-AS</strain>
    </source>
</reference>
<keyword evidence="4" id="KW-0408">Iron</keyword>
<dbReference type="GO" id="GO:0016491">
    <property type="term" value="F:oxidoreductase activity"/>
    <property type="evidence" value="ECO:0007669"/>
    <property type="project" value="UniProtKB-KW"/>
</dbReference>
<dbReference type="GO" id="GO:0046872">
    <property type="term" value="F:metal ion binding"/>
    <property type="evidence" value="ECO:0007669"/>
    <property type="project" value="UniProtKB-KW"/>
</dbReference>
<dbReference type="InterPro" id="IPR036188">
    <property type="entry name" value="FAD/NAD-bd_sf"/>
</dbReference>
<evidence type="ECO:0000256" key="7">
    <source>
        <dbReference type="SAM" id="SignalP"/>
    </source>
</evidence>
<dbReference type="OrthoDB" id="9777740at2"/>
<keyword evidence="2" id="KW-0479">Metal-binding</keyword>
<dbReference type="PANTHER" id="PTHR43498">
    <property type="entry name" value="FERREDOXIN:COB-COM HETERODISULFIDE REDUCTASE SUBUNIT A"/>
    <property type="match status" value="1"/>
</dbReference>
<evidence type="ECO:0000256" key="4">
    <source>
        <dbReference type="ARBA" id="ARBA00023004"/>
    </source>
</evidence>
<dbReference type="EMBL" id="QGLE01000006">
    <property type="protein sequence ID" value="PWR22602.1"/>
    <property type="molecule type" value="Genomic_DNA"/>
</dbReference>
<dbReference type="Pfam" id="PF12831">
    <property type="entry name" value="FAD_oxidored"/>
    <property type="match status" value="1"/>
</dbReference>
<organism evidence="8 9">
    <name type="scientific">Zavarzinia aquatilis</name>
    <dbReference type="NCBI Taxonomy" id="2211142"/>
    <lineage>
        <taxon>Bacteria</taxon>
        <taxon>Pseudomonadati</taxon>
        <taxon>Pseudomonadota</taxon>
        <taxon>Alphaproteobacteria</taxon>
        <taxon>Rhodospirillales</taxon>
        <taxon>Zavarziniaceae</taxon>
        <taxon>Zavarzinia</taxon>
    </lineage>
</organism>
<evidence type="ECO:0000256" key="5">
    <source>
        <dbReference type="ARBA" id="ARBA00023014"/>
    </source>
</evidence>
<evidence type="ECO:0000256" key="1">
    <source>
        <dbReference type="ARBA" id="ARBA00022485"/>
    </source>
</evidence>
<dbReference type="InterPro" id="IPR039650">
    <property type="entry name" value="HdrA-like"/>
</dbReference>
<keyword evidence="1" id="KW-0004">4Fe-4S</keyword>
<keyword evidence="7" id="KW-0732">Signal</keyword>
<feature type="signal peptide" evidence="7">
    <location>
        <begin position="1"/>
        <end position="27"/>
    </location>
</feature>
<proteinExistence type="predicted"/>
<feature type="chain" id="PRO_5016462956" evidence="7">
    <location>
        <begin position="28"/>
        <end position="515"/>
    </location>
</feature>
<evidence type="ECO:0000256" key="3">
    <source>
        <dbReference type="ARBA" id="ARBA00023002"/>
    </source>
</evidence>
<comment type="caution">
    <text evidence="8">The sequence shown here is derived from an EMBL/GenBank/DDBJ whole genome shotgun (WGS) entry which is preliminary data.</text>
</comment>
<evidence type="ECO:0000313" key="8">
    <source>
        <dbReference type="EMBL" id="PWR22602.1"/>
    </source>
</evidence>